<name>A0A1I1WS72_9BACL</name>
<evidence type="ECO:0000256" key="1">
    <source>
        <dbReference type="ARBA" id="ARBA00006336"/>
    </source>
</evidence>
<gene>
    <name evidence="3" type="ORF">SAMN05216378_1852</name>
</gene>
<dbReference type="EMBL" id="FOMT01000002">
    <property type="protein sequence ID" value="SFD98017.1"/>
    <property type="molecule type" value="Genomic_DNA"/>
</dbReference>
<evidence type="ECO:0000256" key="2">
    <source>
        <dbReference type="ARBA" id="ARBA00022801"/>
    </source>
</evidence>
<dbReference type="OrthoDB" id="9796485at2"/>
<dbReference type="InterPro" id="IPR036380">
    <property type="entry name" value="Isochorismatase-like_sf"/>
</dbReference>
<accession>A0A1I1WS72</accession>
<dbReference type="STRING" id="1045775.SAMN05216378_1852"/>
<dbReference type="SUPFAM" id="SSF52499">
    <property type="entry name" value="Isochorismatase-like hydrolases"/>
    <property type="match status" value="1"/>
</dbReference>
<evidence type="ECO:0000313" key="4">
    <source>
        <dbReference type="Proteomes" id="UP000198855"/>
    </source>
</evidence>
<dbReference type="InterPro" id="IPR052347">
    <property type="entry name" value="Isochorismatase_Nicotinamidase"/>
</dbReference>
<sequence>MKTNHQLLVTPLHRLFQEQEIGGKSSITINAVLTEAAKEQLPPAESDEDRILLLVIDQQNSFIEGGDLGVPGSVQDTVRLGKFVYQNLHKITQIALTKDVHTPLQIFHPCWWLDRNGQHPVPVETVITVESVINGDWTPVYSPARSLAYLHELKAGGKRELRIWPYHCLEGTNGVEFESQFMNLVYFHTVARRSTPVILAKGQDPLSEMYGAFYREDGVASAANRAFLDGMPDYNKIYIAGQALSHCVLDTLKHILEHHADNRAFTESIHLLTDCSSPIPGTEGLTVTAIEELANRYGIRLMTAEGLTI</sequence>
<evidence type="ECO:0000313" key="3">
    <source>
        <dbReference type="EMBL" id="SFD98017.1"/>
    </source>
</evidence>
<dbReference type="RefSeq" id="WP_091183843.1">
    <property type="nucleotide sequence ID" value="NZ_FOMT01000002.1"/>
</dbReference>
<protein>
    <submittedName>
        <fullName evidence="3">Nicotinamidase-related amidase</fullName>
    </submittedName>
</protein>
<dbReference type="PANTHER" id="PTHR11080:SF2">
    <property type="entry name" value="LD05707P"/>
    <property type="match status" value="1"/>
</dbReference>
<organism evidence="3 4">
    <name type="scientific">Paenibacillus catalpae</name>
    <dbReference type="NCBI Taxonomy" id="1045775"/>
    <lineage>
        <taxon>Bacteria</taxon>
        <taxon>Bacillati</taxon>
        <taxon>Bacillota</taxon>
        <taxon>Bacilli</taxon>
        <taxon>Bacillales</taxon>
        <taxon>Paenibacillaceae</taxon>
        <taxon>Paenibacillus</taxon>
    </lineage>
</organism>
<dbReference type="AlphaFoldDB" id="A0A1I1WS72"/>
<keyword evidence="2" id="KW-0378">Hydrolase</keyword>
<comment type="similarity">
    <text evidence="1">Belongs to the isochorismatase family.</text>
</comment>
<reference evidence="4" key="1">
    <citation type="submission" date="2016-10" db="EMBL/GenBank/DDBJ databases">
        <authorList>
            <person name="Varghese N."/>
            <person name="Submissions S."/>
        </authorList>
    </citation>
    <scope>NUCLEOTIDE SEQUENCE [LARGE SCALE GENOMIC DNA]</scope>
    <source>
        <strain evidence="4">CGMCC 1.10784</strain>
    </source>
</reference>
<dbReference type="Proteomes" id="UP000198855">
    <property type="component" value="Unassembled WGS sequence"/>
</dbReference>
<dbReference type="Gene3D" id="3.40.50.850">
    <property type="entry name" value="Isochorismatase-like"/>
    <property type="match status" value="1"/>
</dbReference>
<dbReference type="GO" id="GO:0016787">
    <property type="term" value="F:hydrolase activity"/>
    <property type="evidence" value="ECO:0007669"/>
    <property type="project" value="UniProtKB-KW"/>
</dbReference>
<dbReference type="PANTHER" id="PTHR11080">
    <property type="entry name" value="PYRAZINAMIDASE/NICOTINAMIDASE"/>
    <property type="match status" value="1"/>
</dbReference>
<keyword evidence="4" id="KW-1185">Reference proteome</keyword>
<proteinExistence type="inferred from homology"/>